<sequence>MSGEASTVEGFYIRLHHVSRDHHPSPAQVTAAGVKPRIKGLPPPLLSQAGNSTVVTVLNAGPGASSYVLHGLYHYRTYTVFLVPFFKTFEGHPSNSRTFETPEAAGGGVMTSGVPLSVNGSVTSLKVHNLTLGNSYHLTLAASTAGRGPYTSPVSLHVDPVLLHPLAKSGPSLASLDGDVWVIGLIGAAVCLLLVSIATLLLWRRHARNKALGHVGVSVHKVDNLGVGLAAGDSGLWQEYAGWQLEKVCGGGASGLVGGGGGLVGGGGGGGGGGWQFLGGKCDAGVCGTVSCFCFLFFTLSLHFKIS</sequence>
<evidence type="ECO:0000313" key="3">
    <source>
        <dbReference type="Proteomes" id="UP000747542"/>
    </source>
</evidence>
<dbReference type="InterPro" id="IPR003961">
    <property type="entry name" value="FN3_dom"/>
</dbReference>
<dbReference type="AlphaFoldDB" id="A0A8J5NCG4"/>
<keyword evidence="1" id="KW-1133">Transmembrane helix</keyword>
<evidence type="ECO:0000256" key="1">
    <source>
        <dbReference type="SAM" id="Phobius"/>
    </source>
</evidence>
<keyword evidence="1" id="KW-0472">Membrane</keyword>
<dbReference type="EMBL" id="JAHLQT010001842">
    <property type="protein sequence ID" value="KAG7177785.1"/>
    <property type="molecule type" value="Genomic_DNA"/>
</dbReference>
<organism evidence="2 3">
    <name type="scientific">Homarus americanus</name>
    <name type="common">American lobster</name>
    <dbReference type="NCBI Taxonomy" id="6706"/>
    <lineage>
        <taxon>Eukaryota</taxon>
        <taxon>Metazoa</taxon>
        <taxon>Ecdysozoa</taxon>
        <taxon>Arthropoda</taxon>
        <taxon>Crustacea</taxon>
        <taxon>Multicrustacea</taxon>
        <taxon>Malacostraca</taxon>
        <taxon>Eumalacostraca</taxon>
        <taxon>Eucarida</taxon>
        <taxon>Decapoda</taxon>
        <taxon>Pleocyemata</taxon>
        <taxon>Astacidea</taxon>
        <taxon>Nephropoidea</taxon>
        <taxon>Nephropidae</taxon>
        <taxon>Homarus</taxon>
    </lineage>
</organism>
<proteinExistence type="predicted"/>
<evidence type="ECO:0000313" key="2">
    <source>
        <dbReference type="EMBL" id="KAG7177785.1"/>
    </source>
</evidence>
<gene>
    <name evidence="2" type="primary">Robo3-L</name>
    <name evidence="2" type="ORF">Hamer_G024609</name>
</gene>
<dbReference type="CDD" id="cd00063">
    <property type="entry name" value="FN3"/>
    <property type="match status" value="1"/>
</dbReference>
<feature type="transmembrane region" description="Helical" evidence="1">
    <location>
        <begin position="180"/>
        <end position="203"/>
    </location>
</feature>
<dbReference type="Gene3D" id="2.60.40.10">
    <property type="entry name" value="Immunoglobulins"/>
    <property type="match status" value="1"/>
</dbReference>
<dbReference type="SUPFAM" id="SSF49265">
    <property type="entry name" value="Fibronectin type III"/>
    <property type="match status" value="1"/>
</dbReference>
<feature type="non-terminal residue" evidence="2">
    <location>
        <position position="1"/>
    </location>
</feature>
<dbReference type="InterPro" id="IPR036116">
    <property type="entry name" value="FN3_sf"/>
</dbReference>
<keyword evidence="1" id="KW-0812">Transmembrane</keyword>
<dbReference type="Proteomes" id="UP000747542">
    <property type="component" value="Unassembled WGS sequence"/>
</dbReference>
<keyword evidence="3" id="KW-1185">Reference proteome</keyword>
<accession>A0A8J5NCG4</accession>
<dbReference type="InterPro" id="IPR013783">
    <property type="entry name" value="Ig-like_fold"/>
</dbReference>
<name>A0A8J5NCG4_HOMAM</name>
<feature type="transmembrane region" description="Helical" evidence="1">
    <location>
        <begin position="284"/>
        <end position="304"/>
    </location>
</feature>
<protein>
    <submittedName>
        <fullName evidence="2">Putative roundabout 3-like</fullName>
    </submittedName>
</protein>
<reference evidence="2" key="1">
    <citation type="journal article" date="2021" name="Sci. Adv.">
        <title>The American lobster genome reveals insights on longevity, neural, and immune adaptations.</title>
        <authorList>
            <person name="Polinski J.M."/>
            <person name="Zimin A.V."/>
            <person name="Clark K.F."/>
            <person name="Kohn A.B."/>
            <person name="Sadowski N."/>
            <person name="Timp W."/>
            <person name="Ptitsyn A."/>
            <person name="Khanna P."/>
            <person name="Romanova D.Y."/>
            <person name="Williams P."/>
            <person name="Greenwood S.J."/>
            <person name="Moroz L.L."/>
            <person name="Walt D.R."/>
            <person name="Bodnar A.G."/>
        </authorList>
    </citation>
    <scope>NUCLEOTIDE SEQUENCE</scope>
    <source>
        <strain evidence="2">GMGI-L3</strain>
    </source>
</reference>
<comment type="caution">
    <text evidence="2">The sequence shown here is derived from an EMBL/GenBank/DDBJ whole genome shotgun (WGS) entry which is preliminary data.</text>
</comment>